<dbReference type="eggNOG" id="ENOG502QUHJ">
    <property type="taxonomic scope" value="Eukaryota"/>
</dbReference>
<evidence type="ECO:0000313" key="4">
    <source>
        <dbReference type="Proteomes" id="UP000009046"/>
    </source>
</evidence>
<reference evidence="2" key="1">
    <citation type="submission" date="2007-04" db="EMBL/GenBank/DDBJ databases">
        <title>Annotation of Pediculus humanus corporis strain USDA.</title>
        <authorList>
            <person name="Kirkness E."/>
            <person name="Hannick L."/>
            <person name="Hass B."/>
            <person name="Bruggner R."/>
            <person name="Lawson D."/>
            <person name="Bidwell S."/>
            <person name="Joardar V."/>
            <person name="Caler E."/>
            <person name="Walenz B."/>
            <person name="Inman J."/>
            <person name="Schobel S."/>
            <person name="Galinsky K."/>
            <person name="Amedeo P."/>
            <person name="Strausberg R."/>
        </authorList>
    </citation>
    <scope>NUCLEOTIDE SEQUENCE</scope>
    <source>
        <strain evidence="2">USDA</strain>
    </source>
</reference>
<feature type="region of interest" description="Disordered" evidence="1">
    <location>
        <begin position="712"/>
        <end position="753"/>
    </location>
</feature>
<keyword evidence="4" id="KW-1185">Reference proteome</keyword>
<dbReference type="GeneID" id="8237308"/>
<feature type="compositionally biased region" description="Basic and acidic residues" evidence="1">
    <location>
        <begin position="723"/>
        <end position="735"/>
    </location>
</feature>
<dbReference type="Proteomes" id="UP000009046">
    <property type="component" value="Unassembled WGS sequence"/>
</dbReference>
<dbReference type="InParanoid" id="E0VHB2"/>
<dbReference type="KEGG" id="phu:Phum_PHUM204580"/>
<name>E0VHB2_PEDHC</name>
<feature type="region of interest" description="Disordered" evidence="1">
    <location>
        <begin position="860"/>
        <end position="881"/>
    </location>
</feature>
<evidence type="ECO:0008006" key="5">
    <source>
        <dbReference type="Google" id="ProtNLM"/>
    </source>
</evidence>
<dbReference type="AlphaFoldDB" id="E0VHB2"/>
<dbReference type="STRING" id="121224.E0VHB2"/>
<feature type="region of interest" description="Disordered" evidence="1">
    <location>
        <begin position="310"/>
        <end position="336"/>
    </location>
</feature>
<dbReference type="RefSeq" id="XP_002425506.1">
    <property type="nucleotide sequence ID" value="XM_002425461.1"/>
</dbReference>
<dbReference type="CTD" id="8237308"/>
<feature type="region of interest" description="Disordered" evidence="1">
    <location>
        <begin position="668"/>
        <end position="697"/>
    </location>
</feature>
<dbReference type="PANTHER" id="PTHR40240">
    <property type="entry name" value="PLEXUS, ISOFORM A"/>
    <property type="match status" value="1"/>
</dbReference>
<feature type="compositionally biased region" description="Low complexity" evidence="1">
    <location>
        <begin position="688"/>
        <end position="697"/>
    </location>
</feature>
<sequence>MQQWENYEKENTPHGRRLYWLKRTDGMPYTGANMEINRPSSGNEVGITTSSQPQLVEKFTDVPSVVNGALDLRNINKECLKSEEPSKALNFFNSEPTGRVADILDLSMPDKNSMTEVCYVCGDEFRRGSLSNISAMPVDLKNKEGGAADKGSIQEPFFPSLMLHPRPSRSRPMDSTGHVQACSACQSHLLQQWHAYSVQGTDHSERNYVLRKRQTSSLDTTTFICYTCALEYPSSSIRLLYCCPNSEKEMYFPFINNLKPPPGASPISPQGMVQVCCICYKSIPQKHQVFNKMSNLEESSPINCSVRMGLKSPSPSTRVTNPLGNNSGSNQSVGSDIRFKPYDLQRHSSESNETSRNVKTQFCDSNGQDKSLQQNFRCYICAATCNLSSMQWLSTSAEGMNSHAMHFPCLRAISRKSENSCMDSHGRILACCKCFNHLASQWESLENERIPLEHRRYELPSPNLSNGIPGNWKEGTSSPPSPGSQGSSIYCYLCGFHSDLTLARVLYSKPQGRNAPYFPILLNHTPASNVEQLREDGSALVCTFCYHSLLTQWKNYKGTNSNTSQNEREYNVRDYCCYVCGVTTYRKRVRALPIKDFPFLRDHKQPVKSLLLENGDFAVVCLDCYETLRTQSQEYERWGLPVDKREYNWIIQPPPPEDSPEAAVARLPSGQRSEKVGSSVTCSGIPGRSNTNSQSSLSRSFAAALRNLAKNAGPNEESDIVTENDHAHRKEEITTNEKFTPSRSSFQPYRSEDRERVPATGLPFHYPLSLQSAAYASYHSALYPAPLQHSYRIEEQLYLERCGMFRPPLYPGLTSPFTHPLYSLRYPSPNLMTSSMGLVNPSMHESRLKLEDEQRFRDRMRQEELERDRRRTMITDNQPRR</sequence>
<feature type="compositionally biased region" description="Polar residues" evidence="1">
    <location>
        <begin position="736"/>
        <end position="748"/>
    </location>
</feature>
<dbReference type="EMBL" id="AAZO01002372">
    <property type="status" value="NOT_ANNOTATED_CDS"/>
    <property type="molecule type" value="Genomic_DNA"/>
</dbReference>
<dbReference type="EMBL" id="DS235165">
    <property type="protein sequence ID" value="EEB12768.1"/>
    <property type="molecule type" value="Genomic_DNA"/>
</dbReference>
<reference evidence="3" key="3">
    <citation type="submission" date="2020-05" db="UniProtKB">
        <authorList>
            <consortium name="EnsemblMetazoa"/>
        </authorList>
    </citation>
    <scope>IDENTIFICATION</scope>
    <source>
        <strain evidence="3">USDA</strain>
    </source>
</reference>
<reference evidence="2" key="2">
    <citation type="submission" date="2007-04" db="EMBL/GenBank/DDBJ databases">
        <title>The genome of the human body louse.</title>
        <authorList>
            <consortium name="The Human Body Louse Genome Consortium"/>
            <person name="Kirkness E."/>
            <person name="Walenz B."/>
            <person name="Hass B."/>
            <person name="Bruggner R."/>
            <person name="Strausberg R."/>
        </authorList>
    </citation>
    <scope>NUCLEOTIDE SEQUENCE</scope>
    <source>
        <strain evidence="2">USDA</strain>
    </source>
</reference>
<feature type="compositionally biased region" description="Polar residues" evidence="1">
    <location>
        <begin position="313"/>
        <end position="323"/>
    </location>
</feature>
<evidence type="ECO:0000313" key="3">
    <source>
        <dbReference type="EnsemblMetazoa" id="PHUM204580-PA"/>
    </source>
</evidence>
<dbReference type="EnsemblMetazoa" id="PHUM204580-RA">
    <property type="protein sequence ID" value="PHUM204580-PA"/>
    <property type="gene ID" value="PHUM204580"/>
</dbReference>
<feature type="compositionally biased region" description="Low complexity" evidence="1">
    <location>
        <begin position="324"/>
        <end position="335"/>
    </location>
</feature>
<dbReference type="OMA" id="YCCANPE"/>
<gene>
    <name evidence="3" type="primary">8237308</name>
    <name evidence="2" type="ORF">Phum_PHUM204580</name>
</gene>
<accession>E0VHB2</accession>
<dbReference type="HOGENOM" id="CLU_008406_0_0_1"/>
<evidence type="ECO:0000256" key="1">
    <source>
        <dbReference type="SAM" id="MobiDB-lite"/>
    </source>
</evidence>
<organism>
    <name type="scientific">Pediculus humanus subsp. corporis</name>
    <name type="common">Body louse</name>
    <dbReference type="NCBI Taxonomy" id="121224"/>
    <lineage>
        <taxon>Eukaryota</taxon>
        <taxon>Metazoa</taxon>
        <taxon>Ecdysozoa</taxon>
        <taxon>Arthropoda</taxon>
        <taxon>Hexapoda</taxon>
        <taxon>Insecta</taxon>
        <taxon>Pterygota</taxon>
        <taxon>Neoptera</taxon>
        <taxon>Paraneoptera</taxon>
        <taxon>Psocodea</taxon>
        <taxon>Troctomorpha</taxon>
        <taxon>Phthiraptera</taxon>
        <taxon>Anoplura</taxon>
        <taxon>Pediculidae</taxon>
        <taxon>Pediculus</taxon>
    </lineage>
</organism>
<protein>
    <recommendedName>
        <fullName evidence="5">Genetic suppressor element-like domain-containing protein</fullName>
    </recommendedName>
</protein>
<dbReference type="PANTHER" id="PTHR40240:SF1">
    <property type="entry name" value="PLEXUS, ISOFORM A"/>
    <property type="match status" value="1"/>
</dbReference>
<dbReference type="VEuPathDB" id="VectorBase:PHUM204580"/>
<dbReference type="OrthoDB" id="8744624at2759"/>
<evidence type="ECO:0000313" key="2">
    <source>
        <dbReference type="EMBL" id="EEB12768.1"/>
    </source>
</evidence>
<proteinExistence type="predicted"/>